<feature type="domain" description="B box-type" evidence="10">
    <location>
        <begin position="63"/>
        <end position="109"/>
    </location>
</feature>
<keyword evidence="13" id="KW-1185">Reference proteome</keyword>
<dbReference type="SMART" id="SM00336">
    <property type="entry name" value="BBOX"/>
    <property type="match status" value="2"/>
</dbReference>
<evidence type="ECO:0000256" key="3">
    <source>
        <dbReference type="ARBA" id="ARBA00022723"/>
    </source>
</evidence>
<dbReference type="Proteomes" id="UP001161247">
    <property type="component" value="Chromosome 5"/>
</dbReference>
<dbReference type="GO" id="GO:0006355">
    <property type="term" value="P:regulation of DNA-templated transcription"/>
    <property type="evidence" value="ECO:0007669"/>
    <property type="project" value="UniProtKB-ARBA"/>
</dbReference>
<evidence type="ECO:0000259" key="11">
    <source>
        <dbReference type="PROSITE" id="PS51017"/>
    </source>
</evidence>
<dbReference type="GO" id="GO:0005634">
    <property type="term" value="C:nucleus"/>
    <property type="evidence" value="ECO:0007669"/>
    <property type="project" value="UniProtKB-SubCell"/>
</dbReference>
<evidence type="ECO:0000256" key="8">
    <source>
        <dbReference type="PROSITE-ProRule" id="PRU00024"/>
    </source>
</evidence>
<dbReference type="Pfam" id="PF00643">
    <property type="entry name" value="zf-B_box"/>
    <property type="match status" value="2"/>
</dbReference>
<organism evidence="12 13">
    <name type="scientific">Oldenlandia corymbosa var. corymbosa</name>
    <dbReference type="NCBI Taxonomy" id="529605"/>
    <lineage>
        <taxon>Eukaryota</taxon>
        <taxon>Viridiplantae</taxon>
        <taxon>Streptophyta</taxon>
        <taxon>Embryophyta</taxon>
        <taxon>Tracheophyta</taxon>
        <taxon>Spermatophyta</taxon>
        <taxon>Magnoliopsida</taxon>
        <taxon>eudicotyledons</taxon>
        <taxon>Gunneridae</taxon>
        <taxon>Pentapetalae</taxon>
        <taxon>asterids</taxon>
        <taxon>lamiids</taxon>
        <taxon>Gentianales</taxon>
        <taxon>Rubiaceae</taxon>
        <taxon>Rubioideae</taxon>
        <taxon>Spermacoceae</taxon>
        <taxon>Hedyotis-Oldenlandia complex</taxon>
        <taxon>Oldenlandia</taxon>
    </lineage>
</organism>
<dbReference type="EMBL" id="OX459122">
    <property type="protein sequence ID" value="CAI9108029.1"/>
    <property type="molecule type" value="Genomic_DNA"/>
</dbReference>
<keyword evidence="7 9" id="KW-0539">Nucleus</keyword>
<keyword evidence="4" id="KW-0677">Repeat</keyword>
<proteinExistence type="inferred from homology"/>
<dbReference type="PANTHER" id="PTHR31717">
    <property type="entry name" value="ZINC FINGER PROTEIN CONSTANS-LIKE 10"/>
    <property type="match status" value="1"/>
</dbReference>
<evidence type="ECO:0000256" key="5">
    <source>
        <dbReference type="ARBA" id="ARBA00022771"/>
    </source>
</evidence>
<keyword evidence="5 8" id="KW-0863">Zinc-finger</keyword>
<evidence type="ECO:0000313" key="12">
    <source>
        <dbReference type="EMBL" id="CAI9108029.1"/>
    </source>
</evidence>
<dbReference type="CDD" id="cd19821">
    <property type="entry name" value="Bbox1_BBX-like"/>
    <property type="match status" value="2"/>
</dbReference>
<keyword evidence="3" id="KW-0479">Metal-binding</keyword>
<sequence length="414" mass="46052">MMIMSQGNTNDIETGEHHRNQRRLCVFCGEATAVLYCRADSAKLCLACDRQVHSTNQLFTKHTRWLLCDSCDSTPATIFCRTHAAVLCQNCDWDHHNNNSTGQHDRRPLEGFSGCPSASELLGILGFDSDVAGKKGAAPVGKVMSDVNNNIERDDGENVYGFSDFLVWETPSVVSLDDLIVPPQRGGDDDCSSGGAGGGHAFQAMGVPPLPKNRNATCGQHKEEILLQIREISKLEPNLNGEQVEFESFGGFQFLEADQQDYQSKKQGEYLDNVEQPTLACFDKVPSVEWFSDKVDVGNQDFPAVFFGSYIETNNAVVPDKVSEAGDSSGHMNDSHEDNVHGIGTDTGNGTGSFQILPRFSVRELNSQERDSAISRYKEKKKTRRYEKHIRYETRKARAESRARIRGRFAKIER</sequence>
<evidence type="ECO:0000256" key="9">
    <source>
        <dbReference type="PROSITE-ProRule" id="PRU00357"/>
    </source>
</evidence>
<dbReference type="GO" id="GO:0008270">
    <property type="term" value="F:zinc ion binding"/>
    <property type="evidence" value="ECO:0007669"/>
    <property type="project" value="UniProtKB-KW"/>
</dbReference>
<evidence type="ECO:0000256" key="7">
    <source>
        <dbReference type="ARBA" id="ARBA00023242"/>
    </source>
</evidence>
<comment type="subcellular location">
    <subcellularLocation>
        <location evidence="1 9">Nucleus</location>
    </subcellularLocation>
</comment>
<dbReference type="InterPro" id="IPR049808">
    <property type="entry name" value="CONSTANS-like_Bbox1"/>
</dbReference>
<gene>
    <name evidence="12" type="ORF">OLC1_LOCUS16194</name>
</gene>
<protein>
    <submittedName>
        <fullName evidence="12">OLC1v1007539C2</fullName>
    </submittedName>
</protein>
<evidence type="ECO:0000256" key="2">
    <source>
        <dbReference type="ARBA" id="ARBA00010024"/>
    </source>
</evidence>
<feature type="domain" description="B box-type" evidence="10">
    <location>
        <begin position="20"/>
        <end position="67"/>
    </location>
</feature>
<evidence type="ECO:0000313" key="13">
    <source>
        <dbReference type="Proteomes" id="UP001161247"/>
    </source>
</evidence>
<dbReference type="Pfam" id="PF06203">
    <property type="entry name" value="CCT"/>
    <property type="match status" value="1"/>
</dbReference>
<name>A0AAV1DJI7_OLDCO</name>
<evidence type="ECO:0000256" key="1">
    <source>
        <dbReference type="ARBA" id="ARBA00004123"/>
    </source>
</evidence>
<feature type="domain" description="CCT" evidence="11">
    <location>
        <begin position="370"/>
        <end position="412"/>
    </location>
</feature>
<dbReference type="InterPro" id="IPR000315">
    <property type="entry name" value="Znf_B-box"/>
</dbReference>
<reference evidence="12" key="1">
    <citation type="submission" date="2023-03" db="EMBL/GenBank/DDBJ databases">
        <authorList>
            <person name="Julca I."/>
        </authorList>
    </citation>
    <scope>NUCLEOTIDE SEQUENCE</scope>
</reference>
<keyword evidence="6" id="KW-0862">Zinc</keyword>
<comment type="similarity">
    <text evidence="2">Belongs to the CONSTANS family.</text>
</comment>
<evidence type="ECO:0000256" key="6">
    <source>
        <dbReference type="ARBA" id="ARBA00022833"/>
    </source>
</evidence>
<dbReference type="AlphaFoldDB" id="A0AAV1DJI7"/>
<dbReference type="PROSITE" id="PS50119">
    <property type="entry name" value="ZF_BBOX"/>
    <property type="match status" value="2"/>
</dbReference>
<dbReference type="InterPro" id="IPR010402">
    <property type="entry name" value="CCT_domain"/>
</dbReference>
<evidence type="ECO:0000256" key="4">
    <source>
        <dbReference type="ARBA" id="ARBA00022737"/>
    </source>
</evidence>
<dbReference type="PROSITE" id="PS51017">
    <property type="entry name" value="CCT"/>
    <property type="match status" value="1"/>
</dbReference>
<evidence type="ECO:0000259" key="10">
    <source>
        <dbReference type="PROSITE" id="PS50119"/>
    </source>
</evidence>
<accession>A0AAV1DJI7</accession>
<dbReference type="PANTHER" id="PTHR31717:SF58">
    <property type="entry name" value="ZINC FINGER PROTEIN CONSTANS-LIKE 13"/>
    <property type="match status" value="1"/>
</dbReference>